<accession>A0A9X5E4K5</accession>
<organism evidence="2 3">
    <name type="scientific">Scytonema millei VB511283</name>
    <dbReference type="NCBI Taxonomy" id="1245923"/>
    <lineage>
        <taxon>Bacteria</taxon>
        <taxon>Bacillati</taxon>
        <taxon>Cyanobacteriota</taxon>
        <taxon>Cyanophyceae</taxon>
        <taxon>Nostocales</taxon>
        <taxon>Scytonemataceae</taxon>
        <taxon>Scytonema</taxon>
    </lineage>
</organism>
<dbReference type="Gene3D" id="3.90.660.10">
    <property type="match status" value="1"/>
</dbReference>
<dbReference type="OrthoDB" id="337830at2"/>
<feature type="region of interest" description="Disordered" evidence="1">
    <location>
        <begin position="41"/>
        <end position="74"/>
    </location>
</feature>
<evidence type="ECO:0000256" key="1">
    <source>
        <dbReference type="SAM" id="MobiDB-lite"/>
    </source>
</evidence>
<feature type="compositionally biased region" description="Polar residues" evidence="1">
    <location>
        <begin position="63"/>
        <end position="74"/>
    </location>
</feature>
<evidence type="ECO:0000313" key="3">
    <source>
        <dbReference type="Proteomes" id="UP000031532"/>
    </source>
</evidence>
<name>A0A9X5E4K5_9CYAN</name>
<keyword evidence="3" id="KW-1185">Reference proteome</keyword>
<dbReference type="EMBL" id="JTJC03000001">
    <property type="protein sequence ID" value="NHC34069.1"/>
    <property type="molecule type" value="Genomic_DNA"/>
</dbReference>
<dbReference type="InterPro" id="IPR036188">
    <property type="entry name" value="FAD/NAD-bd_sf"/>
</dbReference>
<dbReference type="Gene3D" id="3.50.50.60">
    <property type="entry name" value="FAD/NAD(P)-binding domain"/>
    <property type="match status" value="1"/>
</dbReference>
<sequence>MGETWVGRTQTAVLDLARQLGVATKKGKVDGVTIYGYQGSRMTHAENPSESATPAQKDFAPPEQNSSNSARLCC</sequence>
<evidence type="ECO:0000313" key="2">
    <source>
        <dbReference type="EMBL" id="NHC34069.1"/>
    </source>
</evidence>
<gene>
    <name evidence="2" type="ORF">QH73_0005230</name>
</gene>
<dbReference type="RefSeq" id="WP_132866662.1">
    <property type="nucleotide sequence ID" value="NZ_JTJC03000001.1"/>
</dbReference>
<reference evidence="2 3" key="1">
    <citation type="journal article" date="2015" name="Genome Announc.">
        <title>Draft Genome Sequence of the Terrestrial Cyanobacterium Scytonema millei VB511283, Isolated from Eastern India.</title>
        <authorList>
            <person name="Sen D."/>
            <person name="Chandrababunaidu M.M."/>
            <person name="Singh D."/>
            <person name="Sanghi N."/>
            <person name="Ghorai A."/>
            <person name="Mishra G.P."/>
            <person name="Madduluri M."/>
            <person name="Adhikary S.P."/>
            <person name="Tripathy S."/>
        </authorList>
    </citation>
    <scope>NUCLEOTIDE SEQUENCE [LARGE SCALE GENOMIC DNA]</scope>
    <source>
        <strain evidence="2 3">VB511283</strain>
    </source>
</reference>
<dbReference type="AlphaFoldDB" id="A0A9X5E4K5"/>
<comment type="caution">
    <text evidence="2">The sequence shown here is derived from an EMBL/GenBank/DDBJ whole genome shotgun (WGS) entry which is preliminary data.</text>
</comment>
<dbReference type="Proteomes" id="UP000031532">
    <property type="component" value="Unassembled WGS sequence"/>
</dbReference>
<protein>
    <submittedName>
        <fullName evidence="2">Uncharacterized protein</fullName>
    </submittedName>
</protein>
<proteinExistence type="predicted"/>